<protein>
    <submittedName>
        <fullName evidence="2">Uncharacterized protein</fullName>
    </submittedName>
</protein>
<dbReference type="Pfam" id="PF14223">
    <property type="entry name" value="Retrotran_gag_2"/>
    <property type="match status" value="1"/>
</dbReference>
<gene>
    <name evidence="2" type="ORF">Tco_0628180</name>
</gene>
<evidence type="ECO:0000313" key="2">
    <source>
        <dbReference type="EMBL" id="GJS54818.1"/>
    </source>
</evidence>
<evidence type="ECO:0000313" key="3">
    <source>
        <dbReference type="Proteomes" id="UP001151760"/>
    </source>
</evidence>
<dbReference type="EMBL" id="BQNB010008826">
    <property type="protein sequence ID" value="GJS54818.1"/>
    <property type="molecule type" value="Genomic_DNA"/>
</dbReference>
<evidence type="ECO:0000256" key="1">
    <source>
        <dbReference type="SAM" id="MobiDB-lite"/>
    </source>
</evidence>
<name>A0ABQ4WPP4_9ASTR</name>
<feature type="region of interest" description="Disordered" evidence="1">
    <location>
        <begin position="33"/>
        <end position="55"/>
    </location>
</feature>
<reference evidence="2" key="1">
    <citation type="journal article" date="2022" name="Int. J. Mol. Sci.">
        <title>Draft Genome of Tanacetum Coccineum: Genomic Comparison of Closely Related Tanacetum-Family Plants.</title>
        <authorList>
            <person name="Yamashiro T."/>
            <person name="Shiraishi A."/>
            <person name="Nakayama K."/>
            <person name="Satake H."/>
        </authorList>
    </citation>
    <scope>NUCLEOTIDE SEQUENCE</scope>
</reference>
<feature type="compositionally biased region" description="Basic and acidic residues" evidence="1">
    <location>
        <begin position="100"/>
        <end position="110"/>
    </location>
</feature>
<reference evidence="2" key="2">
    <citation type="submission" date="2022-01" db="EMBL/GenBank/DDBJ databases">
        <authorList>
            <person name="Yamashiro T."/>
            <person name="Shiraishi A."/>
            <person name="Satake H."/>
            <person name="Nakayama K."/>
        </authorList>
    </citation>
    <scope>NUCLEOTIDE SEQUENCE</scope>
</reference>
<keyword evidence="3" id="KW-1185">Reference proteome</keyword>
<sequence>MLVMTAVGGVGGSEVVVPRWGWRLFGGGDVGGVVGEGDERDGGEGGGRLAEDRPKVGRKVRGGEEEDMWRLEYMKYEVEIKRDPWGYAQTYTRSSGSTTLERKDNLSQRNEKRKQLTTLLMALPEDHLAKFHKMTDAKEMWEAIKSRFGGNDESKKMQKYILKQQFEGFSVSNSEGLHKGYDRFQSLLSQLEIHGAGVTTEDANQKFLRSLPSA</sequence>
<dbReference type="Proteomes" id="UP001151760">
    <property type="component" value="Unassembled WGS sequence"/>
</dbReference>
<proteinExistence type="predicted"/>
<organism evidence="2 3">
    <name type="scientific">Tanacetum coccineum</name>
    <dbReference type="NCBI Taxonomy" id="301880"/>
    <lineage>
        <taxon>Eukaryota</taxon>
        <taxon>Viridiplantae</taxon>
        <taxon>Streptophyta</taxon>
        <taxon>Embryophyta</taxon>
        <taxon>Tracheophyta</taxon>
        <taxon>Spermatophyta</taxon>
        <taxon>Magnoliopsida</taxon>
        <taxon>eudicotyledons</taxon>
        <taxon>Gunneridae</taxon>
        <taxon>Pentapetalae</taxon>
        <taxon>asterids</taxon>
        <taxon>campanulids</taxon>
        <taxon>Asterales</taxon>
        <taxon>Asteraceae</taxon>
        <taxon>Asteroideae</taxon>
        <taxon>Anthemideae</taxon>
        <taxon>Anthemidinae</taxon>
        <taxon>Tanacetum</taxon>
    </lineage>
</organism>
<feature type="region of interest" description="Disordered" evidence="1">
    <location>
        <begin position="91"/>
        <end position="110"/>
    </location>
</feature>
<comment type="caution">
    <text evidence="2">The sequence shown here is derived from an EMBL/GenBank/DDBJ whole genome shotgun (WGS) entry which is preliminary data.</text>
</comment>
<accession>A0ABQ4WPP4</accession>